<gene>
    <name evidence="3" type="ORF">SCARR_02945</name>
</gene>
<dbReference type="AlphaFoldDB" id="A0A6C2ULA1"/>
<name>A0A6C2ULA1_9BACT</name>
<evidence type="ECO:0000313" key="4">
    <source>
        <dbReference type="Proteomes" id="UP000346198"/>
    </source>
</evidence>
<dbReference type="InterPro" id="IPR039564">
    <property type="entry name" value="Peptidase_C39-like"/>
</dbReference>
<feature type="signal peptide" evidence="1">
    <location>
        <begin position="1"/>
        <end position="33"/>
    </location>
</feature>
<evidence type="ECO:0000313" key="3">
    <source>
        <dbReference type="EMBL" id="VGO20878.1"/>
    </source>
</evidence>
<feature type="domain" description="Peptidase C39-like" evidence="2">
    <location>
        <begin position="58"/>
        <end position="168"/>
    </location>
</feature>
<dbReference type="RefSeq" id="WP_136062382.1">
    <property type="nucleotide sequence ID" value="NZ_CAAHFH010000002.1"/>
</dbReference>
<accession>A0A6C2ULA1</accession>
<keyword evidence="1" id="KW-0732">Signal</keyword>
<reference evidence="3 4" key="1">
    <citation type="submission" date="2019-04" db="EMBL/GenBank/DDBJ databases">
        <authorList>
            <person name="Van Vliet M D."/>
        </authorList>
    </citation>
    <scope>NUCLEOTIDE SEQUENCE [LARGE SCALE GENOMIC DNA]</scope>
    <source>
        <strain evidence="3 4">F21</strain>
    </source>
</reference>
<dbReference type="EMBL" id="CAAHFH010000002">
    <property type="protein sequence ID" value="VGO20878.1"/>
    <property type="molecule type" value="Genomic_DNA"/>
</dbReference>
<dbReference type="Pfam" id="PF13529">
    <property type="entry name" value="Peptidase_C39_2"/>
    <property type="match status" value="1"/>
</dbReference>
<organism evidence="3 4">
    <name type="scientific">Pontiella sulfatireligans</name>
    <dbReference type="NCBI Taxonomy" id="2750658"/>
    <lineage>
        <taxon>Bacteria</taxon>
        <taxon>Pseudomonadati</taxon>
        <taxon>Kiritimatiellota</taxon>
        <taxon>Kiritimatiellia</taxon>
        <taxon>Kiritimatiellales</taxon>
        <taxon>Pontiellaceae</taxon>
        <taxon>Pontiella</taxon>
    </lineage>
</organism>
<dbReference type="PROSITE" id="PS51257">
    <property type="entry name" value="PROKAR_LIPOPROTEIN"/>
    <property type="match status" value="1"/>
</dbReference>
<proteinExistence type="predicted"/>
<keyword evidence="4" id="KW-1185">Reference proteome</keyword>
<sequence length="211" mass="23872">MKQSVFLKNRRLRGFLAVAVLALMAGCATIPVADRYANASVELDIPDRRWDPGRPDKSVGWCGEACIQMAMLHYGKEVSQHAINQAGNPGHPDLYAYDLDDAMDVLGVSYLEWKWSDRDLQSFIIWIKEQLSSGYPVICGVKIYPDKQPSWYLDHFVLVVGFNEYGLIMNTQPDLDGQALVPYKQLASTDPGYSFKSRKKRYFGWAVTGLR</sequence>
<evidence type="ECO:0000256" key="1">
    <source>
        <dbReference type="SAM" id="SignalP"/>
    </source>
</evidence>
<protein>
    <recommendedName>
        <fullName evidence="2">Peptidase C39-like domain-containing protein</fullName>
    </recommendedName>
</protein>
<dbReference type="Proteomes" id="UP000346198">
    <property type="component" value="Unassembled WGS sequence"/>
</dbReference>
<feature type="chain" id="PRO_5025543749" description="Peptidase C39-like domain-containing protein" evidence="1">
    <location>
        <begin position="34"/>
        <end position="211"/>
    </location>
</feature>
<dbReference type="Gene3D" id="3.90.70.10">
    <property type="entry name" value="Cysteine proteinases"/>
    <property type="match status" value="1"/>
</dbReference>
<evidence type="ECO:0000259" key="2">
    <source>
        <dbReference type="Pfam" id="PF13529"/>
    </source>
</evidence>